<dbReference type="Proteomes" id="UP001055025">
    <property type="component" value="Unassembled WGS sequence"/>
</dbReference>
<sequence>MELLAPAGTKDAFWAALAGGADAVYCGLGNDFNARRGADNFDDETFATCCRAAHVAGARVFVTFNVVIQDDEMPRALASVARAVRLGADALIVQDWGLAAEAKRRWPEVEVHVSTQANVQDPHGVAWCGQQGFERVTLSRELALDEIAACCATGVECEVFGHGALCFCYSGLCQMSSLRGPRSANRGLCAQPCRLPHTLEDASGRRLGPVSWERGLCPKDALSLSHLAELVDAGAGSLKVEGRMKAPEYVLSVVSAYREAVDAAVGDAKGPVDPDGALYRRLKRAFNRDFTDAYLMGRSGNDMMSYERSNNRGETVGTVMACSASEASVALDAPVGKGDLLEFRPVDAPDTFFCVTAQADAAAGARFACPVRRRVPTGTPVRVLRSQAALDAVSAVEGRAWPRRRPVDVAVRCVLGEPLRVRLSCADGSACAEAVGPVVEAARTKELVEQDVAAHVGRMGETPFEAASMDVELSPGCGMGFSVLHRVRAEAACALVAAIEAPYEERAAAAAAPPSWEVWGEQCAERRTRRAGSARRRVPRDAKDREGALRQAALRAEVCCLAPSPEVAHTAFEAGAGRVYVPGDELLAAPEAFPAGCIPVLDEVCREPDHSRIDPLVVADAPVAVGNVSELALAAERGAAPEVRGCIPVHNRSCVEALEEAGAAAFWLSPELTVAQMAPVCRAASVPVGVTVYGAVRAMTSEHCVLQMADACIHDCVCCRLRERDLYLRNIDDRRLPVRTDRQGRSRIWWDEPADSVPKVRELLLAGVERLLVDATLLDADGAARQVRRAADALTAVAAGEALPAPEPGSTLGHLFSKVD</sequence>
<dbReference type="InterPro" id="IPR001539">
    <property type="entry name" value="Peptidase_U32"/>
</dbReference>
<dbReference type="EMBL" id="BQKC01000001">
    <property type="protein sequence ID" value="GJM55013.1"/>
    <property type="molecule type" value="Genomic_DNA"/>
</dbReference>
<evidence type="ECO:0000313" key="2">
    <source>
        <dbReference type="EMBL" id="GJM55013.1"/>
    </source>
</evidence>
<dbReference type="Pfam" id="PF01136">
    <property type="entry name" value="Peptidase_U32"/>
    <property type="match status" value="2"/>
</dbReference>
<name>A0AAV5B1R1_9ACTN</name>
<dbReference type="PANTHER" id="PTHR30217">
    <property type="entry name" value="PEPTIDASE U32 FAMILY"/>
    <property type="match status" value="1"/>
</dbReference>
<accession>A0AAV5B1R1</accession>
<evidence type="ECO:0000259" key="1">
    <source>
        <dbReference type="Pfam" id="PF12392"/>
    </source>
</evidence>
<comment type="caution">
    <text evidence="2">The sequence shown here is derived from an EMBL/GenBank/DDBJ whole genome shotgun (WGS) entry which is preliminary data.</text>
</comment>
<feature type="domain" description="Peptidase U32 collagenase" evidence="1">
    <location>
        <begin position="402"/>
        <end position="498"/>
    </location>
</feature>
<dbReference type="Pfam" id="PF12392">
    <property type="entry name" value="DUF3656"/>
    <property type="match status" value="1"/>
</dbReference>
<dbReference type="InterPro" id="IPR020988">
    <property type="entry name" value="Pept_U32_collagenase"/>
</dbReference>
<reference evidence="2" key="1">
    <citation type="journal article" date="2022" name="Int. J. Syst. Evol. Microbiol.">
        <title>Granulimonas faecalis gen. nov., sp. nov., and Leptogranulimonas caecicola gen. nov., sp. nov., novel lactate-producing Atopobiaceae bacteria isolated from mouse intestines, and an emended description of the family Atopobiaceae.</title>
        <authorList>
            <person name="Morinaga K."/>
            <person name="Kusada H."/>
            <person name="Sakamoto S."/>
            <person name="Murakami T."/>
            <person name="Toyoda A."/>
            <person name="Mori H."/>
            <person name="Meng X.Y."/>
            <person name="Takashino M."/>
            <person name="Murotomi K."/>
            <person name="Tamaki H."/>
        </authorList>
    </citation>
    <scope>NUCLEOTIDE SEQUENCE</scope>
    <source>
        <strain evidence="2">OPF53</strain>
    </source>
</reference>
<protein>
    <recommendedName>
        <fullName evidence="1">Peptidase U32 collagenase domain-containing protein</fullName>
    </recommendedName>
</protein>
<dbReference type="InterPro" id="IPR051454">
    <property type="entry name" value="RNA/ubiquinone_mod_enzymes"/>
</dbReference>
<organism evidence="2 3">
    <name type="scientific">Granulimonas faecalis</name>
    <dbReference type="NCBI Taxonomy" id="2894155"/>
    <lineage>
        <taxon>Bacteria</taxon>
        <taxon>Bacillati</taxon>
        <taxon>Actinomycetota</taxon>
        <taxon>Coriobacteriia</taxon>
        <taxon>Coriobacteriales</taxon>
        <taxon>Kribbibacteriaceae</taxon>
        <taxon>Granulimonas</taxon>
    </lineage>
</organism>
<dbReference type="PANTHER" id="PTHR30217:SF10">
    <property type="entry name" value="23S RRNA 5-HYDROXYCYTIDINE C2501 SYNTHASE"/>
    <property type="match status" value="1"/>
</dbReference>
<dbReference type="AlphaFoldDB" id="A0AAV5B1R1"/>
<keyword evidence="3" id="KW-1185">Reference proteome</keyword>
<dbReference type="PROSITE" id="PS01276">
    <property type="entry name" value="PEPTIDASE_U32"/>
    <property type="match status" value="1"/>
</dbReference>
<gene>
    <name evidence="2" type="ORF">ATOP_06680</name>
</gene>
<proteinExistence type="predicted"/>
<dbReference type="RefSeq" id="WP_265590659.1">
    <property type="nucleotide sequence ID" value="NZ_BQKC01000001.1"/>
</dbReference>
<evidence type="ECO:0000313" key="3">
    <source>
        <dbReference type="Proteomes" id="UP001055025"/>
    </source>
</evidence>